<organism evidence="2 3">
    <name type="scientific">Pelosinus baikalensis</name>
    <dbReference type="NCBI Taxonomy" id="2892015"/>
    <lineage>
        <taxon>Bacteria</taxon>
        <taxon>Bacillati</taxon>
        <taxon>Bacillota</taxon>
        <taxon>Negativicutes</taxon>
        <taxon>Selenomonadales</taxon>
        <taxon>Sporomusaceae</taxon>
        <taxon>Pelosinus</taxon>
    </lineage>
</organism>
<reference evidence="2" key="1">
    <citation type="submission" date="2021-11" db="EMBL/GenBank/DDBJ databases">
        <title>Description of a new species Pelosinus isolated from the bottom sediments of Lake Baikal.</title>
        <authorList>
            <person name="Zakharyuk A."/>
        </authorList>
    </citation>
    <scope>NUCLEOTIDE SEQUENCE</scope>
    <source>
        <strain evidence="2">Bkl1</strain>
    </source>
</reference>
<keyword evidence="1" id="KW-0472">Membrane</keyword>
<dbReference type="InterPro" id="IPR007403">
    <property type="entry name" value="DUF456"/>
</dbReference>
<dbReference type="RefSeq" id="WP_229535264.1">
    <property type="nucleotide sequence ID" value="NZ_JAJHJB010000015.1"/>
</dbReference>
<protein>
    <submittedName>
        <fullName evidence="2">DUF456 domain-containing protein</fullName>
    </submittedName>
</protein>
<accession>A0ABS8HVT7</accession>
<keyword evidence="1" id="KW-0812">Transmembrane</keyword>
<feature type="transmembrane region" description="Helical" evidence="1">
    <location>
        <begin position="7"/>
        <end position="40"/>
    </location>
</feature>
<dbReference type="PANTHER" id="PTHR39165:SF1">
    <property type="entry name" value="DUF456 DOMAIN-CONTAINING PROTEIN"/>
    <property type="match status" value="1"/>
</dbReference>
<evidence type="ECO:0000313" key="3">
    <source>
        <dbReference type="Proteomes" id="UP001165492"/>
    </source>
</evidence>
<keyword evidence="3" id="KW-1185">Reference proteome</keyword>
<dbReference type="Pfam" id="PF04306">
    <property type="entry name" value="DUF456"/>
    <property type="match status" value="1"/>
</dbReference>
<evidence type="ECO:0000256" key="1">
    <source>
        <dbReference type="SAM" id="Phobius"/>
    </source>
</evidence>
<name>A0ABS8HVT7_9FIRM</name>
<dbReference type="PANTHER" id="PTHR39165">
    <property type="entry name" value="IG HYPOTHETICAL 17883"/>
    <property type="match status" value="1"/>
</dbReference>
<feature type="transmembrane region" description="Helical" evidence="1">
    <location>
        <begin position="147"/>
        <end position="168"/>
    </location>
</feature>
<keyword evidence="1" id="KW-1133">Transmembrane helix</keyword>
<comment type="caution">
    <text evidence="2">The sequence shown here is derived from an EMBL/GenBank/DDBJ whole genome shotgun (WGS) entry which is preliminary data.</text>
</comment>
<feature type="transmembrane region" description="Helical" evidence="1">
    <location>
        <begin position="110"/>
        <end position="126"/>
    </location>
</feature>
<feature type="transmembrane region" description="Helical" evidence="1">
    <location>
        <begin position="52"/>
        <end position="74"/>
    </location>
</feature>
<proteinExistence type="predicted"/>
<sequence length="171" mass="18185">MEYTGLIISILCVLFILAGVVMTIMGLPGNTLILLTGLAYGYYDHFDRMDYAVLVIVFGIFIIGEIIEFVAGLIGAKKEKASKRAMLAPFIGTIVGGIGGTALLPIIGSLLGALLGAFIVTVLAEYSKTKDLTQAKKVAKSVVKGQIFGIIIKSATAVGMAILLIYQLKWQ</sequence>
<dbReference type="EMBL" id="JAJHJB010000015">
    <property type="protein sequence ID" value="MCC5466074.1"/>
    <property type="molecule type" value="Genomic_DNA"/>
</dbReference>
<gene>
    <name evidence="2" type="ORF">LMF89_11970</name>
</gene>
<dbReference type="Proteomes" id="UP001165492">
    <property type="component" value="Unassembled WGS sequence"/>
</dbReference>
<evidence type="ECO:0000313" key="2">
    <source>
        <dbReference type="EMBL" id="MCC5466074.1"/>
    </source>
</evidence>